<keyword evidence="2" id="KW-1003">Cell membrane</keyword>
<dbReference type="STRING" id="485913.Krac_10853"/>
<feature type="transmembrane region" description="Helical" evidence="6">
    <location>
        <begin position="298"/>
        <end position="318"/>
    </location>
</feature>
<accession>D6TIP7</accession>
<reference evidence="7 8" key="1">
    <citation type="journal article" date="2011" name="Stand. Genomic Sci.">
        <title>Non-contiguous finished genome sequence and contextual data of the filamentous soil bacterium Ktedonobacter racemifer type strain (SOSP1-21).</title>
        <authorList>
            <person name="Chang Y.J."/>
            <person name="Land M."/>
            <person name="Hauser L."/>
            <person name="Chertkov O."/>
            <person name="Del Rio T.G."/>
            <person name="Nolan M."/>
            <person name="Copeland A."/>
            <person name="Tice H."/>
            <person name="Cheng J.F."/>
            <person name="Lucas S."/>
            <person name="Han C."/>
            <person name="Goodwin L."/>
            <person name="Pitluck S."/>
            <person name="Ivanova N."/>
            <person name="Ovchinikova G."/>
            <person name="Pati A."/>
            <person name="Chen A."/>
            <person name="Palaniappan K."/>
            <person name="Mavromatis K."/>
            <person name="Liolios K."/>
            <person name="Brettin T."/>
            <person name="Fiebig A."/>
            <person name="Rohde M."/>
            <person name="Abt B."/>
            <person name="Goker M."/>
            <person name="Detter J.C."/>
            <person name="Woyke T."/>
            <person name="Bristow J."/>
            <person name="Eisen J.A."/>
            <person name="Markowitz V."/>
            <person name="Hugenholtz P."/>
            <person name="Kyrpides N.C."/>
            <person name="Klenk H.P."/>
            <person name="Lapidus A."/>
        </authorList>
    </citation>
    <scope>NUCLEOTIDE SEQUENCE [LARGE SCALE GENOMIC DNA]</scope>
    <source>
        <strain evidence="8">DSM 44963</strain>
    </source>
</reference>
<proteinExistence type="predicted"/>
<dbReference type="AlphaFoldDB" id="D6TIP7"/>
<dbReference type="Gene3D" id="1.20.1250.20">
    <property type="entry name" value="MFS general substrate transporter like domains"/>
    <property type="match status" value="1"/>
</dbReference>
<dbReference type="GO" id="GO:0022857">
    <property type="term" value="F:transmembrane transporter activity"/>
    <property type="evidence" value="ECO:0007669"/>
    <property type="project" value="InterPro"/>
</dbReference>
<evidence type="ECO:0000256" key="3">
    <source>
        <dbReference type="ARBA" id="ARBA00022692"/>
    </source>
</evidence>
<gene>
    <name evidence="7" type="ORF">Krac_10853</name>
</gene>
<evidence type="ECO:0000256" key="2">
    <source>
        <dbReference type="ARBA" id="ARBA00022475"/>
    </source>
</evidence>
<dbReference type="eggNOG" id="COG2814">
    <property type="taxonomic scope" value="Bacteria"/>
</dbReference>
<feature type="transmembrane region" description="Helical" evidence="6">
    <location>
        <begin position="234"/>
        <end position="255"/>
    </location>
</feature>
<keyword evidence="8" id="KW-1185">Reference proteome</keyword>
<feature type="transmembrane region" description="Helical" evidence="6">
    <location>
        <begin position="267"/>
        <end position="286"/>
    </location>
</feature>
<dbReference type="PANTHER" id="PTHR23513">
    <property type="entry name" value="INTEGRAL MEMBRANE EFFLUX PROTEIN-RELATED"/>
    <property type="match status" value="1"/>
</dbReference>
<dbReference type="SUPFAM" id="SSF103473">
    <property type="entry name" value="MFS general substrate transporter"/>
    <property type="match status" value="1"/>
</dbReference>
<feature type="transmembrane region" description="Helical" evidence="6">
    <location>
        <begin position="379"/>
        <end position="399"/>
    </location>
</feature>
<name>D6TIP7_KTERA</name>
<dbReference type="EMBL" id="ADVG01000001">
    <property type="protein sequence ID" value="EFH89304.1"/>
    <property type="molecule type" value="Genomic_DNA"/>
</dbReference>
<dbReference type="RefSeq" id="WP_007905821.1">
    <property type="nucleotide sequence ID" value="NZ_ADVG01000001.1"/>
</dbReference>
<dbReference type="InterPro" id="IPR036259">
    <property type="entry name" value="MFS_trans_sf"/>
</dbReference>
<evidence type="ECO:0000313" key="8">
    <source>
        <dbReference type="Proteomes" id="UP000004508"/>
    </source>
</evidence>
<dbReference type="PANTHER" id="PTHR23513:SF6">
    <property type="entry name" value="MAJOR FACILITATOR SUPERFAMILY ASSOCIATED DOMAIN-CONTAINING PROTEIN"/>
    <property type="match status" value="1"/>
</dbReference>
<comment type="subcellular location">
    <subcellularLocation>
        <location evidence="1">Cell membrane</location>
        <topology evidence="1">Multi-pass membrane protein</topology>
    </subcellularLocation>
</comment>
<feature type="transmembrane region" description="Helical" evidence="6">
    <location>
        <begin position="59"/>
        <end position="79"/>
    </location>
</feature>
<dbReference type="Proteomes" id="UP000004508">
    <property type="component" value="Unassembled WGS sequence"/>
</dbReference>
<dbReference type="CDD" id="cd06173">
    <property type="entry name" value="MFS_MefA_like"/>
    <property type="match status" value="1"/>
</dbReference>
<dbReference type="InParanoid" id="D6TIP7"/>
<evidence type="ECO:0000256" key="6">
    <source>
        <dbReference type="SAM" id="Phobius"/>
    </source>
</evidence>
<dbReference type="OrthoDB" id="9775268at2"/>
<keyword evidence="5 6" id="KW-0472">Membrane</keyword>
<feature type="transmembrane region" description="Helical" evidence="6">
    <location>
        <begin position="171"/>
        <end position="198"/>
    </location>
</feature>
<dbReference type="InterPro" id="IPR011701">
    <property type="entry name" value="MFS"/>
</dbReference>
<keyword evidence="3 6" id="KW-0812">Transmembrane</keyword>
<dbReference type="GO" id="GO:0005886">
    <property type="term" value="C:plasma membrane"/>
    <property type="evidence" value="ECO:0007669"/>
    <property type="project" value="UniProtKB-SubCell"/>
</dbReference>
<feature type="transmembrane region" description="Helical" evidence="6">
    <location>
        <begin position="21"/>
        <end position="47"/>
    </location>
</feature>
<comment type="caution">
    <text evidence="7">The sequence shown here is derived from an EMBL/GenBank/DDBJ whole genome shotgun (WGS) entry which is preliminary data.</text>
</comment>
<evidence type="ECO:0000256" key="4">
    <source>
        <dbReference type="ARBA" id="ARBA00022989"/>
    </source>
</evidence>
<keyword evidence="4 6" id="KW-1133">Transmembrane helix</keyword>
<feature type="transmembrane region" description="Helical" evidence="6">
    <location>
        <begin position="100"/>
        <end position="122"/>
    </location>
</feature>
<evidence type="ECO:0000256" key="5">
    <source>
        <dbReference type="ARBA" id="ARBA00023136"/>
    </source>
</evidence>
<organism evidence="7 8">
    <name type="scientific">Ktedonobacter racemifer DSM 44963</name>
    <dbReference type="NCBI Taxonomy" id="485913"/>
    <lineage>
        <taxon>Bacteria</taxon>
        <taxon>Bacillati</taxon>
        <taxon>Chloroflexota</taxon>
        <taxon>Ktedonobacteria</taxon>
        <taxon>Ktedonobacterales</taxon>
        <taxon>Ktedonobacteraceae</taxon>
        <taxon>Ktedonobacter</taxon>
    </lineage>
</organism>
<dbReference type="Pfam" id="PF07690">
    <property type="entry name" value="MFS_1"/>
    <property type="match status" value="1"/>
</dbReference>
<evidence type="ECO:0000313" key="7">
    <source>
        <dbReference type="EMBL" id="EFH89304.1"/>
    </source>
</evidence>
<sequence length="416" mass="45099">MTISSKNARQQSSIPLWRNRDYVLLWSGQTISTIGGSVSLLAFPLLVLAVTGSALQSSIALALRTLPRTLSMFFAGALVDRWDRKRVMIACDIGRALSIASIPLALGLGHLTFAQLCFNAFLEGTLQSFFEVAYSSSLGQVVSGEQLSAAMGQEEVVEGITGLLGPSLAGLLYGVASLLPFLADAISYTASFVTLFLIRTPFQQVRTDVRRHLILEIREGFAWMWRQPVLRTMNLVNSVGALIIPGSTLVLIVLAKQQHASDTLLGVVVACGGIGALISSLLSPLIQRTLHVGRAILITRWAFALLWLLYMLLPHFWLLGVVEFLIGFADPIEDVPYFSYRLAIIPDHLRGRVISACRLFTSVSNPLGLLLTGWSLEHWGTAPTIIISSVVLGATALALSCSRAIRQARHPQPGTA</sequence>
<evidence type="ECO:0000256" key="1">
    <source>
        <dbReference type="ARBA" id="ARBA00004651"/>
    </source>
</evidence>
<protein>
    <submittedName>
        <fullName evidence="7">Major facilitator superfamily MFS_1</fullName>
    </submittedName>
</protein>